<dbReference type="PANTHER" id="PTHR19325">
    <property type="entry name" value="COMPLEMENT COMPONENT-RELATED SUSHI DOMAIN-CONTAINING"/>
    <property type="match status" value="1"/>
</dbReference>
<evidence type="ECO:0000256" key="2">
    <source>
        <dbReference type="ARBA" id="ARBA00022737"/>
    </source>
</evidence>
<feature type="domain" description="Sushi" evidence="7">
    <location>
        <begin position="97"/>
        <end position="161"/>
    </location>
</feature>
<feature type="domain" description="Sushi" evidence="7">
    <location>
        <begin position="1"/>
        <end position="46"/>
    </location>
</feature>
<evidence type="ECO:0000256" key="3">
    <source>
        <dbReference type="ARBA" id="ARBA00023157"/>
    </source>
</evidence>
<protein>
    <recommendedName>
        <fullName evidence="7">Sushi domain-containing protein</fullName>
    </recommendedName>
</protein>
<dbReference type="Gene3D" id="2.10.70.10">
    <property type="entry name" value="Complement Module, domain 1"/>
    <property type="match status" value="2"/>
</dbReference>
<dbReference type="AlphaFoldDB" id="A0A8C5I9E8"/>
<dbReference type="OMA" id="SHQIREC"/>
<feature type="transmembrane region" description="Helical" evidence="6">
    <location>
        <begin position="166"/>
        <end position="185"/>
    </location>
</feature>
<reference evidence="8" key="1">
    <citation type="submission" date="2025-08" db="UniProtKB">
        <authorList>
            <consortium name="Ensembl"/>
        </authorList>
    </citation>
    <scope>IDENTIFICATION</scope>
</reference>
<keyword evidence="1 5" id="KW-0768">Sushi</keyword>
<dbReference type="InterPro" id="IPR050350">
    <property type="entry name" value="Compl-Cell_Adhes-Reg"/>
</dbReference>
<proteinExistence type="predicted"/>
<evidence type="ECO:0000256" key="6">
    <source>
        <dbReference type="SAM" id="Phobius"/>
    </source>
</evidence>
<dbReference type="SUPFAM" id="SSF57535">
    <property type="entry name" value="Complement control module/SCR domain"/>
    <property type="match status" value="2"/>
</dbReference>
<keyword evidence="6" id="KW-0472">Membrane</keyword>
<keyword evidence="6" id="KW-1133">Transmembrane helix</keyword>
<reference evidence="8" key="2">
    <citation type="submission" date="2025-09" db="UniProtKB">
        <authorList>
            <consortium name="Ensembl"/>
        </authorList>
    </citation>
    <scope>IDENTIFICATION</scope>
</reference>
<keyword evidence="9" id="KW-1185">Reference proteome</keyword>
<dbReference type="Ensembl" id="ENSJHYT00000000693.1">
    <property type="protein sequence ID" value="ENSJHYP00000000541.1"/>
    <property type="gene ID" value="ENSJHYG00000000512.1"/>
</dbReference>
<keyword evidence="2" id="KW-0677">Repeat</keyword>
<dbReference type="CDD" id="cd00033">
    <property type="entry name" value="CCP"/>
    <property type="match status" value="2"/>
</dbReference>
<evidence type="ECO:0000313" key="8">
    <source>
        <dbReference type="Ensembl" id="ENSJHYP00000000541.1"/>
    </source>
</evidence>
<evidence type="ECO:0000256" key="1">
    <source>
        <dbReference type="ARBA" id="ARBA00022659"/>
    </source>
</evidence>
<dbReference type="FunFam" id="2.10.70.10:FF:000001">
    <property type="entry name" value="Selectin P"/>
    <property type="match status" value="1"/>
</dbReference>
<dbReference type="InterPro" id="IPR035976">
    <property type="entry name" value="Sushi/SCR/CCP_sf"/>
</dbReference>
<dbReference type="Pfam" id="PF00084">
    <property type="entry name" value="Sushi"/>
    <property type="match status" value="2"/>
</dbReference>
<accession>A0A8C5I9E8</accession>
<name>A0A8C5I9E8_JUNHY</name>
<sequence>SHLHGDFTFGSTCAFSCQTGFVLMGSDSRKCTATGTWTGDAARCEGRAAATAQGVTAVWSPRLLSELSLSLYSCSHQIRECTALGTWTGDPTHCKGKSCDLTWICCSRVPVLLICSHVHGNFTYNSTCIFSCEEGFVRMGAEVLQCEATGNWTRDPPVCAGTSAPLASLAVAGLVLSGGLIALLAKRLSDRGTEMLPAAHSSFGQGLSGKVVTVPGEAGVIRSV</sequence>
<comment type="caution">
    <text evidence="5">Lacks conserved residue(s) required for the propagation of feature annotation.</text>
</comment>
<evidence type="ECO:0000256" key="5">
    <source>
        <dbReference type="PROSITE-ProRule" id="PRU00302"/>
    </source>
</evidence>
<evidence type="ECO:0000256" key="4">
    <source>
        <dbReference type="ARBA" id="ARBA00023180"/>
    </source>
</evidence>
<keyword evidence="4" id="KW-0325">Glycoprotein</keyword>
<dbReference type="InterPro" id="IPR000436">
    <property type="entry name" value="Sushi_SCR_CCP_dom"/>
</dbReference>
<keyword evidence="6" id="KW-0812">Transmembrane</keyword>
<dbReference type="Proteomes" id="UP000694408">
    <property type="component" value="Unplaced"/>
</dbReference>
<feature type="disulfide bond" evidence="5">
    <location>
        <begin position="132"/>
        <end position="159"/>
    </location>
</feature>
<evidence type="ECO:0000313" key="9">
    <source>
        <dbReference type="Proteomes" id="UP000694408"/>
    </source>
</evidence>
<dbReference type="PANTHER" id="PTHR19325:SF484">
    <property type="entry name" value="P-SELECTIN"/>
    <property type="match status" value="1"/>
</dbReference>
<evidence type="ECO:0000259" key="7">
    <source>
        <dbReference type="PROSITE" id="PS50923"/>
    </source>
</evidence>
<feature type="disulfide bond" evidence="5">
    <location>
        <begin position="17"/>
        <end position="44"/>
    </location>
</feature>
<dbReference type="SMART" id="SM00032">
    <property type="entry name" value="CCP"/>
    <property type="match status" value="2"/>
</dbReference>
<keyword evidence="3 5" id="KW-1015">Disulfide bond</keyword>
<dbReference type="PROSITE" id="PS50923">
    <property type="entry name" value="SUSHI"/>
    <property type="match status" value="2"/>
</dbReference>
<organism evidence="8 9">
    <name type="scientific">Junco hyemalis</name>
    <name type="common">Dark-eyed junco</name>
    <dbReference type="NCBI Taxonomy" id="40217"/>
    <lineage>
        <taxon>Eukaryota</taxon>
        <taxon>Metazoa</taxon>
        <taxon>Chordata</taxon>
        <taxon>Craniata</taxon>
        <taxon>Vertebrata</taxon>
        <taxon>Euteleostomi</taxon>
        <taxon>Archelosauria</taxon>
        <taxon>Archosauria</taxon>
        <taxon>Dinosauria</taxon>
        <taxon>Saurischia</taxon>
        <taxon>Theropoda</taxon>
        <taxon>Coelurosauria</taxon>
        <taxon>Aves</taxon>
        <taxon>Neognathae</taxon>
        <taxon>Neoaves</taxon>
        <taxon>Telluraves</taxon>
        <taxon>Australaves</taxon>
        <taxon>Passeriformes</taxon>
        <taxon>Passerellidae</taxon>
        <taxon>Junco</taxon>
    </lineage>
</organism>